<protein>
    <submittedName>
        <fullName evidence="2">Uncharacterized protein</fullName>
    </submittedName>
</protein>
<sequence>MNSHKQSRTNELDKEHDSVPINKPTYHKNRRTFPLSREFTDDSDNEDLSKLYKTQYKDKHTNHNHNHNHNHKHTRKQSYPFSLNDEYDKQQYMYIKEYSHKDKQYKKEIIIKNYKKAQPVHDAHTTGEQEQGKQQEEEGEKEKEEEKEEEYLIVIKIPTIANLMSCFTKNVLKLLCYFGIISCSVL</sequence>
<dbReference type="AlphaFoldDB" id="A0A6C0E257"/>
<name>A0A6C0E257_9ZZZZ</name>
<proteinExistence type="predicted"/>
<reference evidence="2" key="1">
    <citation type="journal article" date="2020" name="Nature">
        <title>Giant virus diversity and host interactions through global metagenomics.</title>
        <authorList>
            <person name="Schulz F."/>
            <person name="Roux S."/>
            <person name="Paez-Espino D."/>
            <person name="Jungbluth S."/>
            <person name="Walsh D.A."/>
            <person name="Denef V.J."/>
            <person name="McMahon K.D."/>
            <person name="Konstantinidis K.T."/>
            <person name="Eloe-Fadrosh E.A."/>
            <person name="Kyrpides N.C."/>
            <person name="Woyke T."/>
        </authorList>
    </citation>
    <scope>NUCLEOTIDE SEQUENCE</scope>
    <source>
        <strain evidence="2">GVMAG-M-3300023179-114</strain>
    </source>
</reference>
<organism evidence="2">
    <name type="scientific">viral metagenome</name>
    <dbReference type="NCBI Taxonomy" id="1070528"/>
    <lineage>
        <taxon>unclassified sequences</taxon>
        <taxon>metagenomes</taxon>
        <taxon>organismal metagenomes</taxon>
    </lineage>
</organism>
<evidence type="ECO:0000256" key="1">
    <source>
        <dbReference type="SAM" id="MobiDB-lite"/>
    </source>
</evidence>
<evidence type="ECO:0000313" key="2">
    <source>
        <dbReference type="EMBL" id="QHT22680.1"/>
    </source>
</evidence>
<feature type="compositionally biased region" description="Basic residues" evidence="1">
    <location>
        <begin position="62"/>
        <end position="76"/>
    </location>
</feature>
<feature type="compositionally biased region" description="Basic and acidic residues" evidence="1">
    <location>
        <begin position="119"/>
        <end position="144"/>
    </location>
</feature>
<feature type="region of interest" description="Disordered" evidence="1">
    <location>
        <begin position="116"/>
        <end position="148"/>
    </location>
</feature>
<feature type="compositionally biased region" description="Basic and acidic residues" evidence="1">
    <location>
        <begin position="47"/>
        <end position="61"/>
    </location>
</feature>
<feature type="region of interest" description="Disordered" evidence="1">
    <location>
        <begin position="1"/>
        <end position="79"/>
    </location>
</feature>
<accession>A0A6C0E257</accession>
<dbReference type="EMBL" id="MN739720">
    <property type="protein sequence ID" value="QHT22680.1"/>
    <property type="molecule type" value="Genomic_DNA"/>
</dbReference>
<feature type="compositionally biased region" description="Basic and acidic residues" evidence="1">
    <location>
        <begin position="8"/>
        <end position="18"/>
    </location>
</feature>